<dbReference type="HOGENOM" id="CLU_1444379_0_0_1"/>
<dbReference type="EMBL" id="KB201304">
    <property type="protein sequence ID" value="ESO97951.1"/>
    <property type="molecule type" value="Genomic_DNA"/>
</dbReference>
<feature type="chain" id="PRO_5004717561" evidence="1">
    <location>
        <begin position="22"/>
        <end position="187"/>
    </location>
</feature>
<evidence type="ECO:0000313" key="3">
    <source>
        <dbReference type="Proteomes" id="UP000030746"/>
    </source>
</evidence>
<evidence type="ECO:0000313" key="2">
    <source>
        <dbReference type="EMBL" id="ESO97951.1"/>
    </source>
</evidence>
<reference evidence="2 3" key="1">
    <citation type="journal article" date="2013" name="Nature">
        <title>Insights into bilaterian evolution from three spiralian genomes.</title>
        <authorList>
            <person name="Simakov O."/>
            <person name="Marletaz F."/>
            <person name="Cho S.J."/>
            <person name="Edsinger-Gonzales E."/>
            <person name="Havlak P."/>
            <person name="Hellsten U."/>
            <person name="Kuo D.H."/>
            <person name="Larsson T."/>
            <person name="Lv J."/>
            <person name="Arendt D."/>
            <person name="Savage R."/>
            <person name="Osoegawa K."/>
            <person name="de Jong P."/>
            <person name="Grimwood J."/>
            <person name="Chapman J.A."/>
            <person name="Shapiro H."/>
            <person name="Aerts A."/>
            <person name="Otillar R.P."/>
            <person name="Terry A.Y."/>
            <person name="Boore J.L."/>
            <person name="Grigoriev I.V."/>
            <person name="Lindberg D.R."/>
            <person name="Seaver E.C."/>
            <person name="Weisblat D.A."/>
            <person name="Putnam N.H."/>
            <person name="Rokhsar D.S."/>
        </authorList>
    </citation>
    <scope>NUCLEOTIDE SEQUENCE [LARGE SCALE GENOMIC DNA]</scope>
</reference>
<keyword evidence="1" id="KW-0732">Signal</keyword>
<dbReference type="Proteomes" id="UP000030746">
    <property type="component" value="Unassembled WGS sequence"/>
</dbReference>
<organism evidence="2 3">
    <name type="scientific">Lottia gigantea</name>
    <name type="common">Giant owl limpet</name>
    <dbReference type="NCBI Taxonomy" id="225164"/>
    <lineage>
        <taxon>Eukaryota</taxon>
        <taxon>Metazoa</taxon>
        <taxon>Spiralia</taxon>
        <taxon>Lophotrochozoa</taxon>
        <taxon>Mollusca</taxon>
        <taxon>Gastropoda</taxon>
        <taxon>Patellogastropoda</taxon>
        <taxon>Lottioidea</taxon>
        <taxon>Lottiidae</taxon>
        <taxon>Lottia</taxon>
    </lineage>
</organism>
<dbReference type="GeneID" id="20247671"/>
<protein>
    <submittedName>
        <fullName evidence="2">Uncharacterized protein</fullName>
    </submittedName>
</protein>
<dbReference type="CTD" id="20247671"/>
<accession>V4AWP4</accession>
<dbReference type="AlphaFoldDB" id="V4AWP4"/>
<name>V4AWP4_LOTGI</name>
<proteinExistence type="predicted"/>
<sequence length="187" mass="21433">MELTVYTLLVILGLLVQTTAGHKKYDFDKEYKMEQAAPEVNYKCIAVEAKCINSQSFILEAITSYNLAYISRFEVNKACRTLRKGRICIKGSGCEEELQGKMDLLSWVCKNKRDLFMGKRCWRSNAFMTEAPECDLKIQKGCHFHKLVGTCLKTVIGKNKFCKPKQMHFYGGMLEAIDKLRNPHGRC</sequence>
<dbReference type="OrthoDB" id="6077586at2759"/>
<dbReference type="KEGG" id="lgi:LOTGIDRAFT_228455"/>
<evidence type="ECO:0000256" key="1">
    <source>
        <dbReference type="SAM" id="SignalP"/>
    </source>
</evidence>
<dbReference type="RefSeq" id="XP_009051791.1">
    <property type="nucleotide sequence ID" value="XM_009053543.1"/>
</dbReference>
<feature type="signal peptide" evidence="1">
    <location>
        <begin position="1"/>
        <end position="21"/>
    </location>
</feature>
<keyword evidence="3" id="KW-1185">Reference proteome</keyword>
<gene>
    <name evidence="2" type="ORF">LOTGIDRAFT_228455</name>
</gene>